<dbReference type="Proteomes" id="UP000034531">
    <property type="component" value="Unassembled WGS sequence"/>
</dbReference>
<dbReference type="AlphaFoldDB" id="A0A0G0RBA5"/>
<evidence type="ECO:0000313" key="2">
    <source>
        <dbReference type="Proteomes" id="UP000034531"/>
    </source>
</evidence>
<reference evidence="1 2" key="1">
    <citation type="journal article" date="2015" name="Nature">
        <title>rRNA introns, odd ribosomes, and small enigmatic genomes across a large radiation of phyla.</title>
        <authorList>
            <person name="Brown C.T."/>
            <person name="Hug L.A."/>
            <person name="Thomas B.C."/>
            <person name="Sharon I."/>
            <person name="Castelle C.J."/>
            <person name="Singh A."/>
            <person name="Wilkins M.J."/>
            <person name="Williams K.H."/>
            <person name="Banfield J.F."/>
        </authorList>
    </citation>
    <scope>NUCLEOTIDE SEQUENCE [LARGE SCALE GENOMIC DNA]</scope>
</reference>
<name>A0A0G0RBA5_9BACT</name>
<organism evidence="1 2">
    <name type="scientific">Candidatus Curtissbacteria bacterium GW2011_GWA1_40_16</name>
    <dbReference type="NCBI Taxonomy" id="1618405"/>
    <lineage>
        <taxon>Bacteria</taxon>
        <taxon>Candidatus Curtissiibacteriota</taxon>
    </lineage>
</organism>
<gene>
    <name evidence="1" type="ORF">UT84_C0022G0011</name>
</gene>
<sequence>MAEFERTEITLKSDSVITSEALRALIEVNGRGVEFGITLGDLTEVDADAIVCPANPGFEYAGFGGVQVAIAQKAGMATFDEAESKAKAYLAGNPKDVSQQMEIM</sequence>
<evidence type="ECO:0000313" key="1">
    <source>
        <dbReference type="EMBL" id="KKR49648.1"/>
    </source>
</evidence>
<dbReference type="InterPro" id="IPR043472">
    <property type="entry name" value="Macro_dom-like"/>
</dbReference>
<accession>A0A0G0RBA5</accession>
<protein>
    <submittedName>
        <fullName evidence="1">Uncharacterized protein</fullName>
    </submittedName>
</protein>
<dbReference type="Gene3D" id="3.40.220.10">
    <property type="entry name" value="Leucine Aminopeptidase, subunit E, domain 1"/>
    <property type="match status" value="1"/>
</dbReference>
<proteinExistence type="predicted"/>
<dbReference type="SUPFAM" id="SSF52949">
    <property type="entry name" value="Macro domain-like"/>
    <property type="match status" value="1"/>
</dbReference>
<comment type="caution">
    <text evidence="1">The sequence shown here is derived from an EMBL/GenBank/DDBJ whole genome shotgun (WGS) entry which is preliminary data.</text>
</comment>
<dbReference type="EMBL" id="LBYI01000022">
    <property type="protein sequence ID" value="KKR49648.1"/>
    <property type="molecule type" value="Genomic_DNA"/>
</dbReference>